<dbReference type="GO" id="GO:0006260">
    <property type="term" value="P:DNA replication"/>
    <property type="evidence" value="ECO:0007669"/>
    <property type="project" value="UniProtKB-KW"/>
</dbReference>
<comment type="catalytic activity">
    <reaction evidence="10">
        <text>8-oxo-dGTP + H2O = 8-oxo-dGMP + diphosphate + H(+)</text>
        <dbReference type="Rhea" id="RHEA:31575"/>
        <dbReference type="ChEBI" id="CHEBI:15377"/>
        <dbReference type="ChEBI" id="CHEBI:15378"/>
        <dbReference type="ChEBI" id="CHEBI:33019"/>
        <dbReference type="ChEBI" id="CHEBI:63224"/>
        <dbReference type="ChEBI" id="CHEBI:77896"/>
        <dbReference type="EC" id="3.6.1.55"/>
    </reaction>
</comment>
<evidence type="ECO:0000256" key="10">
    <source>
        <dbReference type="ARBA" id="ARBA00035861"/>
    </source>
</evidence>
<keyword evidence="4" id="KW-0235">DNA replication</keyword>
<dbReference type="PANTHER" id="PTHR47707:SF1">
    <property type="entry name" value="NUDIX HYDROLASE FAMILY PROTEIN"/>
    <property type="match status" value="1"/>
</dbReference>
<comment type="cofactor">
    <cofactor evidence="1">
        <name>Mg(2+)</name>
        <dbReference type="ChEBI" id="CHEBI:18420"/>
    </cofactor>
</comment>
<evidence type="ECO:0000256" key="7">
    <source>
        <dbReference type="ARBA" id="ARBA00022801"/>
    </source>
</evidence>
<evidence type="ECO:0000313" key="13">
    <source>
        <dbReference type="EMBL" id="PSL54320.1"/>
    </source>
</evidence>
<keyword evidence="3" id="KW-0515">Mutator protein</keyword>
<keyword evidence="7" id="KW-0378">Hydrolase</keyword>
<keyword evidence="14" id="KW-1185">Reference proteome</keyword>
<dbReference type="GO" id="GO:0044715">
    <property type="term" value="F:8-oxo-dGDP phosphatase activity"/>
    <property type="evidence" value="ECO:0007669"/>
    <property type="project" value="TreeGrafter"/>
</dbReference>
<dbReference type="InterPro" id="IPR015797">
    <property type="entry name" value="NUDIX_hydrolase-like_dom_sf"/>
</dbReference>
<evidence type="ECO:0000256" key="8">
    <source>
        <dbReference type="ARBA" id="ARBA00022842"/>
    </source>
</evidence>
<dbReference type="CDD" id="cd03425">
    <property type="entry name" value="NUDIX_MutT_NudA_like"/>
    <property type="match status" value="1"/>
</dbReference>
<dbReference type="InterPro" id="IPR023393">
    <property type="entry name" value="START-like_dom_sf"/>
</dbReference>
<evidence type="ECO:0000259" key="12">
    <source>
        <dbReference type="PROSITE" id="PS51462"/>
    </source>
</evidence>
<dbReference type="AlphaFoldDB" id="A0A2P8I795"/>
<evidence type="ECO:0000256" key="9">
    <source>
        <dbReference type="ARBA" id="ARBA00023204"/>
    </source>
</evidence>
<dbReference type="PANTHER" id="PTHR47707">
    <property type="entry name" value="8-OXO-DGTP DIPHOSPHATASE"/>
    <property type="match status" value="1"/>
</dbReference>
<accession>A0A2P8I795</accession>
<dbReference type="Gene3D" id="3.90.79.10">
    <property type="entry name" value="Nucleoside Triphosphate Pyrophosphohydrolase"/>
    <property type="match status" value="1"/>
</dbReference>
<dbReference type="PRINTS" id="PR00502">
    <property type="entry name" value="NUDIXFAMILY"/>
</dbReference>
<dbReference type="GO" id="GO:0006281">
    <property type="term" value="P:DNA repair"/>
    <property type="evidence" value="ECO:0007669"/>
    <property type="project" value="UniProtKB-KW"/>
</dbReference>
<dbReference type="Gene3D" id="3.30.530.20">
    <property type="match status" value="1"/>
</dbReference>
<dbReference type="PROSITE" id="PS51462">
    <property type="entry name" value="NUDIX"/>
    <property type="match status" value="1"/>
</dbReference>
<evidence type="ECO:0000256" key="2">
    <source>
        <dbReference type="ARBA" id="ARBA00005582"/>
    </source>
</evidence>
<protein>
    <recommendedName>
        <fullName evidence="11">8-oxo-dGTP diphosphatase</fullName>
        <ecNumber evidence="11">3.6.1.55</ecNumber>
    </recommendedName>
</protein>
<dbReference type="GO" id="GO:0035539">
    <property type="term" value="F:8-oxo-7,8-dihydrodeoxyguanosine triphosphate pyrophosphatase activity"/>
    <property type="evidence" value="ECO:0007669"/>
    <property type="project" value="UniProtKB-EC"/>
</dbReference>
<keyword evidence="6" id="KW-0227">DNA damage</keyword>
<name>A0A2P8I795_SACCR</name>
<evidence type="ECO:0000256" key="11">
    <source>
        <dbReference type="ARBA" id="ARBA00038905"/>
    </source>
</evidence>
<reference evidence="13 14" key="1">
    <citation type="submission" date="2018-03" db="EMBL/GenBank/DDBJ databases">
        <title>Genomic Encyclopedia of Type Strains, Phase III (KMG-III): the genomes of soil and plant-associated and newly described type strains.</title>
        <authorList>
            <person name="Whitman W."/>
        </authorList>
    </citation>
    <scope>NUCLEOTIDE SEQUENCE [LARGE SCALE GENOMIC DNA]</scope>
    <source>
        <strain evidence="13 14">CGMCC 4.7097</strain>
    </source>
</reference>
<evidence type="ECO:0000256" key="1">
    <source>
        <dbReference type="ARBA" id="ARBA00001946"/>
    </source>
</evidence>
<evidence type="ECO:0000256" key="5">
    <source>
        <dbReference type="ARBA" id="ARBA00022723"/>
    </source>
</evidence>
<dbReference type="EC" id="3.6.1.55" evidence="11"/>
<comment type="caution">
    <text evidence="13">The sequence shown here is derived from an EMBL/GenBank/DDBJ whole genome shotgun (WGS) entry which is preliminary data.</text>
</comment>
<dbReference type="GO" id="GO:0044716">
    <property type="term" value="F:8-oxo-GDP phosphatase activity"/>
    <property type="evidence" value="ECO:0007669"/>
    <property type="project" value="TreeGrafter"/>
</dbReference>
<organism evidence="13 14">
    <name type="scientific">Saccharothrix carnea</name>
    <dbReference type="NCBI Taxonomy" id="1280637"/>
    <lineage>
        <taxon>Bacteria</taxon>
        <taxon>Bacillati</taxon>
        <taxon>Actinomycetota</taxon>
        <taxon>Actinomycetes</taxon>
        <taxon>Pseudonocardiales</taxon>
        <taxon>Pseudonocardiaceae</taxon>
        <taxon>Saccharothrix</taxon>
    </lineage>
</organism>
<dbReference type="InterPro" id="IPR020476">
    <property type="entry name" value="Nudix_hydrolase"/>
</dbReference>
<dbReference type="InterPro" id="IPR000086">
    <property type="entry name" value="NUDIX_hydrolase_dom"/>
</dbReference>
<dbReference type="Proteomes" id="UP000241118">
    <property type="component" value="Unassembled WGS sequence"/>
</dbReference>
<dbReference type="InterPro" id="IPR047127">
    <property type="entry name" value="MutT-like"/>
</dbReference>
<dbReference type="GO" id="GO:0046872">
    <property type="term" value="F:metal ion binding"/>
    <property type="evidence" value="ECO:0007669"/>
    <property type="project" value="UniProtKB-KW"/>
</dbReference>
<comment type="similarity">
    <text evidence="2">Belongs to the Nudix hydrolase family.</text>
</comment>
<proteinExistence type="inferred from homology"/>
<gene>
    <name evidence="13" type="ORF">B0I31_107379</name>
</gene>
<evidence type="ECO:0000256" key="3">
    <source>
        <dbReference type="ARBA" id="ARBA00022457"/>
    </source>
</evidence>
<dbReference type="SUPFAM" id="SSF55961">
    <property type="entry name" value="Bet v1-like"/>
    <property type="match status" value="1"/>
</dbReference>
<keyword evidence="8" id="KW-0460">Magnesium</keyword>
<feature type="domain" description="Nudix hydrolase" evidence="12">
    <location>
        <begin position="154"/>
        <end position="279"/>
    </location>
</feature>
<dbReference type="SUPFAM" id="SSF55811">
    <property type="entry name" value="Nudix"/>
    <property type="match status" value="1"/>
</dbReference>
<dbReference type="GO" id="GO:0008413">
    <property type="term" value="F:8-oxo-7,8-dihydroguanosine triphosphate pyrophosphatase activity"/>
    <property type="evidence" value="ECO:0007669"/>
    <property type="project" value="TreeGrafter"/>
</dbReference>
<evidence type="ECO:0000256" key="6">
    <source>
        <dbReference type="ARBA" id="ARBA00022763"/>
    </source>
</evidence>
<dbReference type="Pfam" id="PF00293">
    <property type="entry name" value="NUDIX"/>
    <property type="match status" value="1"/>
</dbReference>
<evidence type="ECO:0000256" key="4">
    <source>
        <dbReference type="ARBA" id="ARBA00022705"/>
    </source>
</evidence>
<keyword evidence="5" id="KW-0479">Metal-binding</keyword>
<evidence type="ECO:0000313" key="14">
    <source>
        <dbReference type="Proteomes" id="UP000241118"/>
    </source>
</evidence>
<sequence>MTLLTRCATVPALRNTTLVDAPLRTVAAALLDARLLARAVRGLGVRITGGAPVLFEGASLAGSVGPVNGTLVVTRADTTGVSAELVGGPLPRFSLVTDLLHTGGGTMVVDSVEWSSPGGPFGRLADVLVGRGLALKVLEARAAAVSARSVDLLSARVVVGAAIIHNGLLLAQQRSYPPEAAGKWELPGGRVEPDETDHAAVIRECAEELGVTVTPGAQIGPDIPLRPDLLLRAYTATLVSGTPTPTDHQAVRWLTSTDLTTVDWLPADRVLLPTLRPLLP</sequence>
<dbReference type="EMBL" id="PYAX01000007">
    <property type="protein sequence ID" value="PSL54320.1"/>
    <property type="molecule type" value="Genomic_DNA"/>
</dbReference>
<keyword evidence="9" id="KW-0234">DNA repair</keyword>